<keyword evidence="2" id="KW-0186">Copper</keyword>
<proteinExistence type="predicted"/>
<dbReference type="PANTHER" id="PTHR11474:SF126">
    <property type="entry name" value="TYROSINASE-LIKE PROTEIN TYR-1-RELATED"/>
    <property type="match status" value="1"/>
</dbReference>
<dbReference type="InterPro" id="IPR002227">
    <property type="entry name" value="Tyrosinase_Cu-bd"/>
</dbReference>
<reference evidence="5 6" key="1">
    <citation type="journal article" date="2019" name="Fungal Biol. Biotechnol.">
        <title>Draft genome sequence of fastidious pathogen Ceratobasidium theobromae, which causes vascular-streak dieback in Theobroma cacao.</title>
        <authorList>
            <person name="Ali S.S."/>
            <person name="Asman A."/>
            <person name="Shao J."/>
            <person name="Firmansyah A.P."/>
            <person name="Susilo A.W."/>
            <person name="Rosmana A."/>
            <person name="McMahon P."/>
            <person name="Junaid M."/>
            <person name="Guest D."/>
            <person name="Kheng T.Y."/>
            <person name="Meinhardt L.W."/>
            <person name="Bailey B.A."/>
        </authorList>
    </citation>
    <scope>NUCLEOTIDE SEQUENCE [LARGE SCALE GENOMIC DNA]</scope>
    <source>
        <strain evidence="5 6">CT2</strain>
    </source>
</reference>
<feature type="domain" description="Tyrosinase copper-binding" evidence="4">
    <location>
        <begin position="284"/>
        <end position="295"/>
    </location>
</feature>
<comment type="caution">
    <text evidence="5">The sequence shown here is derived from an EMBL/GenBank/DDBJ whole genome shotgun (WGS) entry which is preliminary data.</text>
</comment>
<feature type="chain" id="PRO_5024348024" evidence="3">
    <location>
        <begin position="20"/>
        <end position="366"/>
    </location>
</feature>
<dbReference type="GO" id="GO:0046872">
    <property type="term" value="F:metal ion binding"/>
    <property type="evidence" value="ECO:0007669"/>
    <property type="project" value="UniProtKB-KW"/>
</dbReference>
<dbReference type="AlphaFoldDB" id="A0A5N5QPP6"/>
<evidence type="ECO:0000256" key="2">
    <source>
        <dbReference type="ARBA" id="ARBA00023008"/>
    </source>
</evidence>
<dbReference type="InterPro" id="IPR050316">
    <property type="entry name" value="Tyrosinase/Hemocyanin"/>
</dbReference>
<evidence type="ECO:0000313" key="5">
    <source>
        <dbReference type="EMBL" id="KAB5593543.1"/>
    </source>
</evidence>
<keyword evidence="1" id="KW-0479">Metal-binding</keyword>
<feature type="signal peptide" evidence="3">
    <location>
        <begin position="1"/>
        <end position="19"/>
    </location>
</feature>
<dbReference type="PROSITE" id="PS00498">
    <property type="entry name" value="TYROSINASE_2"/>
    <property type="match status" value="1"/>
</dbReference>
<dbReference type="Pfam" id="PF00264">
    <property type="entry name" value="Tyrosinase"/>
    <property type="match status" value="1"/>
</dbReference>
<keyword evidence="6" id="KW-1185">Reference proteome</keyword>
<evidence type="ECO:0000256" key="1">
    <source>
        <dbReference type="ARBA" id="ARBA00022723"/>
    </source>
</evidence>
<dbReference type="OrthoDB" id="6132182at2759"/>
<sequence length="366" mass="41626">MRPVSLLSLLASCAALVVAAPSSSNSANSQLSSARSPRCRNLEVRREWRSFSKKEKAAYIAAVKCLAKRPHSKKLKPSYPRSDLPNVMADSSFYDDMTYIHMDLTNQIHYTGFFLPWHRWYLNAHVTQLKEQCGYKGVMPYWDWTKDTESFNTSAMWDADPTSGLGTFGDPNNDWYITDGGFANMKVSYPIKRTIRRQYTPYPYLQWWWVPRPQEAAVVGMQKSFVDAAINGYEGDFRGFQNATEKAQAFHANVHMIMGGDLAGTCPTAAGSSCQGGSTWTPNDPMFFLHHGMIDRIWYLWQRKSAKNFFAFMGGSNMTYTDPQFPNGYPPWLSITDKMPTDNLFPQKSILSMMNTMGDDLCYTYA</sequence>
<dbReference type="EMBL" id="SSOP01000035">
    <property type="protein sequence ID" value="KAB5593543.1"/>
    <property type="molecule type" value="Genomic_DNA"/>
</dbReference>
<accession>A0A5N5QPP6</accession>
<evidence type="ECO:0000313" key="6">
    <source>
        <dbReference type="Proteomes" id="UP000383932"/>
    </source>
</evidence>
<dbReference type="SUPFAM" id="SSF48056">
    <property type="entry name" value="Di-copper centre-containing domain"/>
    <property type="match status" value="1"/>
</dbReference>
<gene>
    <name evidence="5" type="ORF">CTheo_3009</name>
</gene>
<dbReference type="Gene3D" id="1.10.1280.10">
    <property type="entry name" value="Di-copper center containing domain from catechol oxidase"/>
    <property type="match status" value="1"/>
</dbReference>
<name>A0A5N5QPP6_9AGAM</name>
<dbReference type="Proteomes" id="UP000383932">
    <property type="component" value="Unassembled WGS sequence"/>
</dbReference>
<keyword evidence="3" id="KW-0732">Signal</keyword>
<dbReference type="InterPro" id="IPR008922">
    <property type="entry name" value="Di-copper_centre_dom_sf"/>
</dbReference>
<dbReference type="GO" id="GO:0016491">
    <property type="term" value="F:oxidoreductase activity"/>
    <property type="evidence" value="ECO:0007669"/>
    <property type="project" value="InterPro"/>
</dbReference>
<protein>
    <submittedName>
        <fullName evidence="5">Tyrosinase tyrosinase: common central domain containing protein</fullName>
    </submittedName>
</protein>
<evidence type="ECO:0000256" key="3">
    <source>
        <dbReference type="SAM" id="SignalP"/>
    </source>
</evidence>
<dbReference type="PANTHER" id="PTHR11474">
    <property type="entry name" value="TYROSINASE FAMILY MEMBER"/>
    <property type="match status" value="1"/>
</dbReference>
<dbReference type="PRINTS" id="PR00092">
    <property type="entry name" value="TYROSINASE"/>
</dbReference>
<organism evidence="5 6">
    <name type="scientific">Ceratobasidium theobromae</name>
    <dbReference type="NCBI Taxonomy" id="1582974"/>
    <lineage>
        <taxon>Eukaryota</taxon>
        <taxon>Fungi</taxon>
        <taxon>Dikarya</taxon>
        <taxon>Basidiomycota</taxon>
        <taxon>Agaricomycotina</taxon>
        <taxon>Agaricomycetes</taxon>
        <taxon>Cantharellales</taxon>
        <taxon>Ceratobasidiaceae</taxon>
        <taxon>Ceratobasidium</taxon>
    </lineage>
</organism>
<evidence type="ECO:0000259" key="4">
    <source>
        <dbReference type="PROSITE" id="PS00498"/>
    </source>
</evidence>